<accession>A0A840VB82</accession>
<keyword evidence="1" id="KW-1133">Transmembrane helix</keyword>
<feature type="transmembrane region" description="Helical" evidence="1">
    <location>
        <begin position="103"/>
        <end position="121"/>
    </location>
</feature>
<comment type="caution">
    <text evidence="2">The sequence shown here is derived from an EMBL/GenBank/DDBJ whole genome shotgun (WGS) entry which is preliminary data.</text>
</comment>
<dbReference type="AlphaFoldDB" id="A0A840VB82"/>
<name>A0A840VB82_9PROT</name>
<evidence type="ECO:0000313" key="3">
    <source>
        <dbReference type="Proteomes" id="UP000553706"/>
    </source>
</evidence>
<evidence type="ECO:0000313" key="2">
    <source>
        <dbReference type="EMBL" id="MBB5373168.1"/>
    </source>
</evidence>
<evidence type="ECO:0000256" key="1">
    <source>
        <dbReference type="SAM" id="Phobius"/>
    </source>
</evidence>
<organism evidence="2 3">
    <name type="scientific">Acidocella aromatica</name>
    <dbReference type="NCBI Taxonomy" id="1303579"/>
    <lineage>
        <taxon>Bacteria</taxon>
        <taxon>Pseudomonadati</taxon>
        <taxon>Pseudomonadota</taxon>
        <taxon>Alphaproteobacteria</taxon>
        <taxon>Acetobacterales</taxon>
        <taxon>Acidocellaceae</taxon>
        <taxon>Acidocella</taxon>
    </lineage>
</organism>
<sequence>MPNVIREIVAAFDTPEALDNAVFTLESQGFDRAAFSVLATEETVNSVLGHRYEQVKEVEDDPQVPCETFFSRMSRLEAEAFPVPVLASLGWLTVAGIGGPITAVIAAGAGGLIGAVLSGLIHHHHAERVQEQLARGGMVLWVSVRDAVAEQKALRVLQEQGAHDLHAHDIPLQA</sequence>
<keyword evidence="1" id="KW-0472">Membrane</keyword>
<dbReference type="RefSeq" id="WP_183266182.1">
    <property type="nucleotide sequence ID" value="NZ_JACHFJ010000004.1"/>
</dbReference>
<keyword evidence="3" id="KW-1185">Reference proteome</keyword>
<dbReference type="Proteomes" id="UP000553706">
    <property type="component" value="Unassembled WGS sequence"/>
</dbReference>
<protein>
    <submittedName>
        <fullName evidence="2">Uncharacterized protein</fullName>
    </submittedName>
</protein>
<reference evidence="2 3" key="1">
    <citation type="submission" date="2020-08" db="EMBL/GenBank/DDBJ databases">
        <title>Genomic Encyclopedia of Type Strains, Phase IV (KMG-IV): sequencing the most valuable type-strain genomes for metagenomic binning, comparative biology and taxonomic classification.</title>
        <authorList>
            <person name="Goeker M."/>
        </authorList>
    </citation>
    <scope>NUCLEOTIDE SEQUENCE [LARGE SCALE GENOMIC DNA]</scope>
    <source>
        <strain evidence="2 3">DSM 27026</strain>
    </source>
</reference>
<dbReference type="EMBL" id="JACHFJ010000004">
    <property type="protein sequence ID" value="MBB5373168.1"/>
    <property type="molecule type" value="Genomic_DNA"/>
</dbReference>
<keyword evidence="1" id="KW-0812">Transmembrane</keyword>
<proteinExistence type="predicted"/>
<gene>
    <name evidence="2" type="ORF">HNP71_001426</name>
</gene>